<keyword evidence="9" id="KW-0732">Signal</keyword>
<dbReference type="Pfam" id="PF01431">
    <property type="entry name" value="Peptidase_M13"/>
    <property type="match status" value="1"/>
</dbReference>
<feature type="domain" description="Peptidase M13 C-terminal" evidence="10">
    <location>
        <begin position="507"/>
        <end position="713"/>
    </location>
</feature>
<evidence type="ECO:0000259" key="11">
    <source>
        <dbReference type="Pfam" id="PF05649"/>
    </source>
</evidence>
<dbReference type="InterPro" id="IPR018497">
    <property type="entry name" value="Peptidase_M13_C"/>
</dbReference>
<evidence type="ECO:0000256" key="7">
    <source>
        <dbReference type="ARBA" id="ARBA00022833"/>
    </source>
</evidence>
<reference evidence="13" key="1">
    <citation type="submission" date="2025-08" db="UniProtKB">
        <authorList>
            <consortium name="RefSeq"/>
        </authorList>
    </citation>
    <scope>IDENTIFICATION</scope>
    <source>
        <strain evidence="13">15085-1641.00</strain>
        <tissue evidence="13">Whole body</tissue>
    </source>
</reference>
<evidence type="ECO:0000313" key="12">
    <source>
        <dbReference type="Proteomes" id="UP000504633"/>
    </source>
</evidence>
<evidence type="ECO:0000313" key="13">
    <source>
        <dbReference type="RefSeq" id="XP_023177104.2"/>
    </source>
</evidence>
<dbReference type="OrthoDB" id="6475849at2759"/>
<proteinExistence type="inferred from homology"/>
<dbReference type="InterPro" id="IPR024079">
    <property type="entry name" value="MetalloPept_cat_dom_sf"/>
</dbReference>
<evidence type="ECO:0000256" key="8">
    <source>
        <dbReference type="ARBA" id="ARBA00023049"/>
    </source>
</evidence>
<comment type="cofactor">
    <cofactor evidence="1">
        <name>Zn(2+)</name>
        <dbReference type="ChEBI" id="CHEBI:29105"/>
    </cofactor>
</comment>
<comment type="similarity">
    <text evidence="3">Belongs to the peptidase M13 family.</text>
</comment>
<protein>
    <submittedName>
        <fullName evidence="13">Neprilysin-4-like</fullName>
    </submittedName>
</protein>
<evidence type="ECO:0000256" key="9">
    <source>
        <dbReference type="SAM" id="SignalP"/>
    </source>
</evidence>
<dbReference type="Gene3D" id="3.40.390.10">
    <property type="entry name" value="Collagenase (Catalytic Domain)"/>
    <property type="match status" value="1"/>
</dbReference>
<dbReference type="SUPFAM" id="SSF55486">
    <property type="entry name" value="Metalloproteases ('zincins'), catalytic domain"/>
    <property type="match status" value="1"/>
</dbReference>
<gene>
    <name evidence="13" type="primary">LOC111603655</name>
</gene>
<dbReference type="CDD" id="cd08662">
    <property type="entry name" value="M13"/>
    <property type="match status" value="1"/>
</dbReference>
<dbReference type="Gene3D" id="1.10.1380.10">
    <property type="entry name" value="Neutral endopeptidase , domain2"/>
    <property type="match status" value="1"/>
</dbReference>
<evidence type="ECO:0000256" key="2">
    <source>
        <dbReference type="ARBA" id="ARBA00004401"/>
    </source>
</evidence>
<evidence type="ECO:0000256" key="3">
    <source>
        <dbReference type="ARBA" id="ARBA00007357"/>
    </source>
</evidence>
<keyword evidence="4" id="KW-0645">Protease</keyword>
<evidence type="ECO:0000259" key="10">
    <source>
        <dbReference type="Pfam" id="PF01431"/>
    </source>
</evidence>
<dbReference type="GO" id="GO:0005886">
    <property type="term" value="C:plasma membrane"/>
    <property type="evidence" value="ECO:0007669"/>
    <property type="project" value="UniProtKB-SubCell"/>
</dbReference>
<evidence type="ECO:0000256" key="6">
    <source>
        <dbReference type="ARBA" id="ARBA00022801"/>
    </source>
</evidence>
<dbReference type="PRINTS" id="PR00786">
    <property type="entry name" value="NEPRILYSIN"/>
</dbReference>
<dbReference type="PANTHER" id="PTHR11733">
    <property type="entry name" value="ZINC METALLOPROTEASE FAMILY M13 NEPRILYSIN-RELATED"/>
    <property type="match status" value="1"/>
</dbReference>
<dbReference type="InterPro" id="IPR042089">
    <property type="entry name" value="Peptidase_M13_dom_2"/>
</dbReference>
<evidence type="ECO:0000256" key="5">
    <source>
        <dbReference type="ARBA" id="ARBA00022723"/>
    </source>
</evidence>
<dbReference type="PROSITE" id="PS51885">
    <property type="entry name" value="NEPRILYSIN"/>
    <property type="match status" value="1"/>
</dbReference>
<dbReference type="OMA" id="NWARINP"/>
<dbReference type="Proteomes" id="UP000504633">
    <property type="component" value="Unplaced"/>
</dbReference>
<feature type="signal peptide" evidence="9">
    <location>
        <begin position="1"/>
        <end position="31"/>
    </location>
</feature>
<feature type="domain" description="Peptidase M13 N-terminal" evidence="11">
    <location>
        <begin position="71"/>
        <end position="443"/>
    </location>
</feature>
<evidence type="ECO:0000256" key="4">
    <source>
        <dbReference type="ARBA" id="ARBA00022670"/>
    </source>
</evidence>
<keyword evidence="7" id="KW-0862">Zinc</keyword>
<dbReference type="InterPro" id="IPR000718">
    <property type="entry name" value="Peptidase_M13"/>
</dbReference>
<organism evidence="12 13">
    <name type="scientific">Drosophila hydei</name>
    <name type="common">Fruit fly</name>
    <dbReference type="NCBI Taxonomy" id="7224"/>
    <lineage>
        <taxon>Eukaryota</taxon>
        <taxon>Metazoa</taxon>
        <taxon>Ecdysozoa</taxon>
        <taxon>Arthropoda</taxon>
        <taxon>Hexapoda</taxon>
        <taxon>Insecta</taxon>
        <taxon>Pterygota</taxon>
        <taxon>Neoptera</taxon>
        <taxon>Endopterygota</taxon>
        <taxon>Diptera</taxon>
        <taxon>Brachycera</taxon>
        <taxon>Muscomorpha</taxon>
        <taxon>Ephydroidea</taxon>
        <taxon>Drosophilidae</taxon>
        <taxon>Drosophila</taxon>
    </lineage>
</organism>
<dbReference type="AlphaFoldDB" id="A0A6J1M7C9"/>
<evidence type="ECO:0000256" key="1">
    <source>
        <dbReference type="ARBA" id="ARBA00001947"/>
    </source>
</evidence>
<keyword evidence="8" id="KW-0482">Metalloprotease</keyword>
<dbReference type="Pfam" id="PF05649">
    <property type="entry name" value="Peptidase_M13_N"/>
    <property type="match status" value="1"/>
</dbReference>
<feature type="chain" id="PRO_5026800071" evidence="9">
    <location>
        <begin position="32"/>
        <end position="714"/>
    </location>
</feature>
<comment type="subcellular location">
    <subcellularLocation>
        <location evidence="2">Cell membrane</location>
        <topology evidence="2">Single-pass type II membrane protein</topology>
    </subcellularLocation>
</comment>
<dbReference type="GO" id="GO:0046872">
    <property type="term" value="F:metal ion binding"/>
    <property type="evidence" value="ECO:0007669"/>
    <property type="project" value="UniProtKB-KW"/>
</dbReference>
<dbReference type="InterPro" id="IPR008753">
    <property type="entry name" value="Peptidase_M13_N"/>
</dbReference>
<keyword evidence="6" id="KW-0378">Hydrolase</keyword>
<keyword evidence="12" id="KW-1185">Reference proteome</keyword>
<dbReference type="GO" id="GO:0016485">
    <property type="term" value="P:protein processing"/>
    <property type="evidence" value="ECO:0007669"/>
    <property type="project" value="TreeGrafter"/>
</dbReference>
<dbReference type="GeneID" id="111603655"/>
<accession>A0A6J1M7C9</accession>
<sequence>METLRFRGNHHLRLLFYGLLILLRLHCGCRAAVGRADLIGGSKLAAGYIDEVMQQAKAAEIASFMNENVDPCQNFYEFACGNWARINPATTLNKVSTGLFERLTDGLNRKVKQTLNSESDDLDTEEDVQVRNFYRSCIEVRSVDSNYRQKMKDLIAEFGTMPALVPVADWQETEFDWLETVARIAYRYGIVIILGVEVTKDFANNEVNMAYIGQQEFPLETRSMYLDNSTAIYRHNYQTNIANKVKNFLGLTRLKSHLLASELLDFEVELARGLINMADGLDLPDIAQLSTIAEMQQSYGPDLNVERLVNISLGEQIKDNVYNFNPQYQENMLSVIKRTSKRIVANYIFFRLIDEFIMEPGKTLAKRQEKCITLTKQNFAKNLDNMIFRRYNNNDTASDIELIWDQLKSTFEQTLQSDESLKWISRQTREFAIEKLSAMTLEVNSHAKENLTEDFAGLRLQSEDYVENLRQTRMLAAMQAREQLHKPVKPLEAGDLLSYTPANILVENMIKVPVSLLQPYYLWAASYPNAIKFGTLASLIGHELIHGFDDTGRKFDARGNINDWWDEQSTSNFVTRQRCFSEQYSQYVYHGIRLPKSKSQSENIADNGGVRLAYAAYRNLQSTLELTVEGRRQLLKEKLPTLNYTNMQLFFISYAQIWCNDAHTRVRSLQISVDQHVPGELRVIGPLSNFDDFAKEFQCDAGTPMNPLKKCKIY</sequence>
<keyword evidence="5" id="KW-0479">Metal-binding</keyword>
<dbReference type="GO" id="GO:0004222">
    <property type="term" value="F:metalloendopeptidase activity"/>
    <property type="evidence" value="ECO:0007669"/>
    <property type="project" value="InterPro"/>
</dbReference>
<name>A0A6J1M7C9_DROHY</name>
<dbReference type="PANTHER" id="PTHR11733:SF238">
    <property type="entry name" value="FI07649P-RELATED"/>
    <property type="match status" value="1"/>
</dbReference>
<dbReference type="KEGG" id="dhe:111603655"/>
<dbReference type="RefSeq" id="XP_023177104.2">
    <property type="nucleotide sequence ID" value="XM_023321336.2"/>
</dbReference>